<dbReference type="EMBL" id="JAPNKA010000001">
    <property type="protein sequence ID" value="MCY1075213.1"/>
    <property type="molecule type" value="Genomic_DNA"/>
</dbReference>
<evidence type="ECO:0000256" key="2">
    <source>
        <dbReference type="SAM" id="Phobius"/>
    </source>
</evidence>
<dbReference type="Proteomes" id="UP001207654">
    <property type="component" value="Unassembled WGS sequence"/>
</dbReference>
<keyword evidence="2" id="KW-0472">Membrane</keyword>
<feature type="region of interest" description="Disordered" evidence="1">
    <location>
        <begin position="308"/>
        <end position="353"/>
    </location>
</feature>
<evidence type="ECO:0000313" key="3">
    <source>
        <dbReference type="EMBL" id="MCY1075213.1"/>
    </source>
</evidence>
<gene>
    <name evidence="3" type="ORF">OV287_11985</name>
</gene>
<keyword evidence="4" id="KW-1185">Reference proteome</keyword>
<dbReference type="RefSeq" id="WP_267534158.1">
    <property type="nucleotide sequence ID" value="NZ_JAPNKA010000001.1"/>
</dbReference>
<organism evidence="3 4">
    <name type="scientific">Archangium lansingense</name>
    <dbReference type="NCBI Taxonomy" id="2995310"/>
    <lineage>
        <taxon>Bacteria</taxon>
        <taxon>Pseudomonadati</taxon>
        <taxon>Myxococcota</taxon>
        <taxon>Myxococcia</taxon>
        <taxon>Myxococcales</taxon>
        <taxon>Cystobacterineae</taxon>
        <taxon>Archangiaceae</taxon>
        <taxon>Archangium</taxon>
    </lineage>
</organism>
<accession>A0ABT4A0M9</accession>
<keyword evidence="2" id="KW-0812">Transmembrane</keyword>
<evidence type="ECO:0000256" key="1">
    <source>
        <dbReference type="SAM" id="MobiDB-lite"/>
    </source>
</evidence>
<feature type="region of interest" description="Disordered" evidence="1">
    <location>
        <begin position="132"/>
        <end position="155"/>
    </location>
</feature>
<protein>
    <submittedName>
        <fullName evidence="3">Pilus assembly protein</fullName>
    </submittedName>
</protein>
<name>A0ABT4A0M9_9BACT</name>
<feature type="transmembrane region" description="Helical" evidence="2">
    <location>
        <begin position="12"/>
        <end position="34"/>
    </location>
</feature>
<reference evidence="3 4" key="1">
    <citation type="submission" date="2022-11" db="EMBL/GenBank/DDBJ databases">
        <title>Minimal conservation of predation-associated metabolite biosynthetic gene clusters underscores biosynthetic potential of Myxococcota including descriptions for ten novel species: Archangium lansinium sp. nov., Myxococcus landrumus sp. nov., Nannocystis bai.</title>
        <authorList>
            <person name="Ahearne A."/>
            <person name="Stevens C."/>
            <person name="Phillips K."/>
        </authorList>
    </citation>
    <scope>NUCLEOTIDE SEQUENCE [LARGE SCALE GENOMIC DNA]</scope>
    <source>
        <strain evidence="3 4">MIWBW</strain>
    </source>
</reference>
<feature type="compositionally biased region" description="Basic and acidic residues" evidence="1">
    <location>
        <begin position="311"/>
        <end position="336"/>
    </location>
</feature>
<proteinExistence type="predicted"/>
<evidence type="ECO:0000313" key="4">
    <source>
        <dbReference type="Proteomes" id="UP001207654"/>
    </source>
</evidence>
<comment type="caution">
    <text evidence="3">The sequence shown here is derived from an EMBL/GenBank/DDBJ whole genome shotgun (WGS) entry which is preliminary data.</text>
</comment>
<keyword evidence="2" id="KW-1133">Transmembrane helix</keyword>
<sequence>MRASRRGPRGQSTVELALCMLVFITVVMFGIHFAEVGYLSLKVHEAAVSPLWDSTAFRVHRMREQEESIGDFGALSSIAPRVMANAGERYRDFDGRSSTAKPRPHMTQVFTRVEDMRVRCAQDDEVEFDLPRSRRPALRSPQPGNWGTFPPGQDVGNPTDSVLDGVYENLGGMSCSAEAHLEGLPTLPSRFLEGQGGFFEEKHSMRLRMKACGVGRAVGGTCKGRYGILLGDFGFSDPEVSGHCPLQPERPDVPCSENQAFYYAAMKVFDNNGRAAGRDASEFAEFFVGQSPIDESGFFMSYRGEEDDYIERDTPRGESQDEMDRPRNTGGVDHKPTPNRRRSNRCFLGMQEC</sequence>